<dbReference type="Gene3D" id="2.60.40.3710">
    <property type="match status" value="1"/>
</dbReference>
<comment type="caution">
    <text evidence="9">The sequence shown here is derived from an EMBL/GenBank/DDBJ whole genome shotgun (WGS) entry which is preliminary data.</text>
</comment>
<evidence type="ECO:0000313" key="9">
    <source>
        <dbReference type="EMBL" id="NGO75560.1"/>
    </source>
</evidence>
<dbReference type="Pfam" id="PF17964">
    <property type="entry name" value="Big_10"/>
    <property type="match status" value="1"/>
</dbReference>
<reference evidence="9 10" key="1">
    <citation type="submission" date="2020-02" db="EMBL/GenBank/DDBJ databases">
        <title>Whole-genome analyses of novel actinobacteria.</title>
        <authorList>
            <person name="Sahin N."/>
            <person name="Tokatli A."/>
        </authorList>
    </citation>
    <scope>NUCLEOTIDE SEQUENCE [LARGE SCALE GENOMIC DNA]</scope>
    <source>
        <strain evidence="9 10">YC504</strain>
    </source>
</reference>
<keyword evidence="2" id="KW-0808">Transferase</keyword>
<dbReference type="PANTHER" id="PTHR30582">
    <property type="entry name" value="L,D-TRANSPEPTIDASE"/>
    <property type="match status" value="1"/>
</dbReference>
<evidence type="ECO:0000256" key="3">
    <source>
        <dbReference type="ARBA" id="ARBA00022960"/>
    </source>
</evidence>
<feature type="domain" description="L,D-TPase catalytic" evidence="8">
    <location>
        <begin position="276"/>
        <end position="399"/>
    </location>
</feature>
<gene>
    <name evidence="9" type="ORF">G6045_07685</name>
</gene>
<dbReference type="EMBL" id="JAAKZW010000016">
    <property type="protein sequence ID" value="NGO75560.1"/>
    <property type="molecule type" value="Genomic_DNA"/>
</dbReference>
<dbReference type="GO" id="GO:0008360">
    <property type="term" value="P:regulation of cell shape"/>
    <property type="evidence" value="ECO:0007669"/>
    <property type="project" value="UniProtKB-UniRule"/>
</dbReference>
<dbReference type="GO" id="GO:0016746">
    <property type="term" value="F:acyltransferase activity"/>
    <property type="evidence" value="ECO:0007669"/>
    <property type="project" value="UniProtKB-KW"/>
</dbReference>
<dbReference type="InterPro" id="IPR005490">
    <property type="entry name" value="LD_TPept_cat_dom"/>
</dbReference>
<proteinExistence type="predicted"/>
<dbReference type="PROSITE" id="PS52029">
    <property type="entry name" value="LD_TPASE"/>
    <property type="match status" value="1"/>
</dbReference>
<dbReference type="CDD" id="cd13432">
    <property type="entry name" value="LDT_IgD_like_2"/>
    <property type="match status" value="1"/>
</dbReference>
<keyword evidence="10" id="KW-1185">Reference proteome</keyword>
<evidence type="ECO:0000256" key="4">
    <source>
        <dbReference type="ARBA" id="ARBA00022984"/>
    </source>
</evidence>
<sequence>MRQALPELVRSFRSLRNPEPLFRLLPHGHHPLEEDPVSRTRRHPLPRKARTAALAGTAVLAVALSACSGSGGDGKGALAADRSAKISVNLTGDSAKPGEPVKVTATEGTLKDVAVQDAEGAALTGKISGDGKTWTSQRVAAPGATYTVTAKDDKGRTGKQQFSTQAADQVNKLDFNFKAGSTVGTAMPISIRFDHPVKNKAAVEKQLKVTTDNNTVGSWGWYQDQAGHQRVDWRPETYWKPGTKVKLDADLDGIDSGGGGWFVRDYDNTFTIGKDQQVKVDLGGKQLQLVRDGQVVKSIPVAAGTPGGEKASWDGKMVLMRKEGTIRMTSESVGLGDAYDKMVRDSMRLTDSGMYIHAAPWNEGNYGRVNNSSGCVGMSDADADWLYAQVQPGDLVEVTGQGSKGQAELGNGYAQWNMSWADWQKLSALNGQSGK</sequence>
<dbReference type="InterPro" id="IPR050979">
    <property type="entry name" value="LD-transpeptidase"/>
</dbReference>
<dbReference type="CDD" id="cd16913">
    <property type="entry name" value="YkuD_like"/>
    <property type="match status" value="1"/>
</dbReference>
<evidence type="ECO:0000256" key="6">
    <source>
        <dbReference type="ARBA" id="ARBA00023316"/>
    </source>
</evidence>
<dbReference type="Gene3D" id="2.40.440.10">
    <property type="entry name" value="L,D-transpeptidase catalytic domain-like"/>
    <property type="match status" value="1"/>
</dbReference>
<dbReference type="Gene3D" id="2.60.40.3780">
    <property type="match status" value="1"/>
</dbReference>
<dbReference type="GO" id="GO:0071555">
    <property type="term" value="P:cell wall organization"/>
    <property type="evidence" value="ECO:0007669"/>
    <property type="project" value="UniProtKB-UniRule"/>
</dbReference>
<evidence type="ECO:0000256" key="1">
    <source>
        <dbReference type="ARBA" id="ARBA00004752"/>
    </source>
</evidence>
<feature type="active site" description="Proton donor/acceptor" evidence="7">
    <location>
        <position position="357"/>
    </location>
</feature>
<dbReference type="AlphaFoldDB" id="A0A6G4XFD1"/>
<evidence type="ECO:0000313" key="10">
    <source>
        <dbReference type="Proteomes" id="UP000481109"/>
    </source>
</evidence>
<evidence type="ECO:0000256" key="5">
    <source>
        <dbReference type="ARBA" id="ARBA00023315"/>
    </source>
</evidence>
<dbReference type="GO" id="GO:0018104">
    <property type="term" value="P:peptidoglycan-protein cross-linking"/>
    <property type="evidence" value="ECO:0007669"/>
    <property type="project" value="TreeGrafter"/>
</dbReference>
<dbReference type="Proteomes" id="UP000481109">
    <property type="component" value="Unassembled WGS sequence"/>
</dbReference>
<keyword evidence="3 7" id="KW-0133">Cell shape</keyword>
<accession>A0A6G4XFD1</accession>
<dbReference type="Pfam" id="PF03734">
    <property type="entry name" value="YkuD"/>
    <property type="match status" value="1"/>
</dbReference>
<organism evidence="9 10">
    <name type="scientific">Streptomyces mesophilus</name>
    <dbReference type="NCBI Taxonomy" id="1775132"/>
    <lineage>
        <taxon>Bacteria</taxon>
        <taxon>Bacillati</taxon>
        <taxon>Actinomycetota</taxon>
        <taxon>Actinomycetes</taxon>
        <taxon>Kitasatosporales</taxon>
        <taxon>Streptomycetaceae</taxon>
        <taxon>Streptomyces</taxon>
    </lineage>
</organism>
<evidence type="ECO:0000259" key="8">
    <source>
        <dbReference type="PROSITE" id="PS52029"/>
    </source>
</evidence>
<keyword evidence="5" id="KW-0012">Acyltransferase</keyword>
<dbReference type="GO" id="GO:0071972">
    <property type="term" value="F:peptidoglycan L,D-transpeptidase activity"/>
    <property type="evidence" value="ECO:0007669"/>
    <property type="project" value="TreeGrafter"/>
</dbReference>
<protein>
    <submittedName>
        <fullName evidence="9">L,D-transpeptidase</fullName>
    </submittedName>
</protein>
<evidence type="ECO:0000256" key="2">
    <source>
        <dbReference type="ARBA" id="ARBA00022679"/>
    </source>
</evidence>
<keyword evidence="6 7" id="KW-0961">Cell wall biogenesis/degradation</keyword>
<dbReference type="UniPathway" id="UPA00219"/>
<comment type="pathway">
    <text evidence="1 7">Cell wall biogenesis; peptidoglycan biosynthesis.</text>
</comment>
<name>A0A6G4XFD1_9ACTN</name>
<dbReference type="SUPFAM" id="SSF141523">
    <property type="entry name" value="L,D-transpeptidase catalytic domain-like"/>
    <property type="match status" value="1"/>
</dbReference>
<dbReference type="InterPro" id="IPR038063">
    <property type="entry name" value="Transpep_catalytic_dom"/>
</dbReference>
<evidence type="ECO:0000256" key="7">
    <source>
        <dbReference type="PROSITE-ProRule" id="PRU01373"/>
    </source>
</evidence>
<dbReference type="InterPro" id="IPR041280">
    <property type="entry name" value="Big_10"/>
</dbReference>
<keyword evidence="4 7" id="KW-0573">Peptidoglycan synthesis</keyword>
<dbReference type="PANTHER" id="PTHR30582:SF2">
    <property type="entry name" value="L,D-TRANSPEPTIDASE YCIB-RELATED"/>
    <property type="match status" value="1"/>
</dbReference>
<dbReference type="GO" id="GO:0005576">
    <property type="term" value="C:extracellular region"/>
    <property type="evidence" value="ECO:0007669"/>
    <property type="project" value="TreeGrafter"/>
</dbReference>
<feature type="active site" description="Nucleophile" evidence="7">
    <location>
        <position position="375"/>
    </location>
</feature>